<dbReference type="EMBL" id="JAXLPB010000001">
    <property type="protein sequence ID" value="MDY8108379.1"/>
    <property type="molecule type" value="Genomic_DNA"/>
</dbReference>
<dbReference type="RefSeq" id="WP_322185825.1">
    <property type="nucleotide sequence ID" value="NZ_JAXLPB010000001.1"/>
</dbReference>
<dbReference type="Proteomes" id="UP001294412">
    <property type="component" value="Unassembled WGS sequence"/>
</dbReference>
<name>A0ABU5HZ28_9HYPH</name>
<evidence type="ECO:0000313" key="8">
    <source>
        <dbReference type="Proteomes" id="UP001294412"/>
    </source>
</evidence>
<evidence type="ECO:0000256" key="4">
    <source>
        <dbReference type="ARBA" id="ARBA00023136"/>
    </source>
</evidence>
<evidence type="ECO:0000313" key="7">
    <source>
        <dbReference type="EMBL" id="MDY8108379.1"/>
    </source>
</evidence>
<keyword evidence="8" id="KW-1185">Reference proteome</keyword>
<evidence type="ECO:0000256" key="3">
    <source>
        <dbReference type="ARBA" id="ARBA00022989"/>
    </source>
</evidence>
<organism evidence="7 8">
    <name type="scientific">Fulvimarina uroteuthidis</name>
    <dbReference type="NCBI Taxonomy" id="3098149"/>
    <lineage>
        <taxon>Bacteria</taxon>
        <taxon>Pseudomonadati</taxon>
        <taxon>Pseudomonadota</taxon>
        <taxon>Alphaproteobacteria</taxon>
        <taxon>Hyphomicrobiales</taxon>
        <taxon>Aurantimonadaceae</taxon>
        <taxon>Fulvimarina</taxon>
    </lineage>
</organism>
<dbReference type="PANTHER" id="PTHR21016">
    <property type="entry name" value="BETA-AMYLOID BINDING PROTEIN-RELATED"/>
    <property type="match status" value="1"/>
</dbReference>
<protein>
    <submittedName>
        <fullName evidence="7">TM2 domain-containing protein</fullName>
    </submittedName>
</protein>
<comment type="subcellular location">
    <subcellularLocation>
        <location evidence="1">Membrane</location>
        <topology evidence="1">Multi-pass membrane protein</topology>
    </subcellularLocation>
</comment>
<feature type="transmembrane region" description="Helical" evidence="5">
    <location>
        <begin position="14"/>
        <end position="34"/>
    </location>
</feature>
<feature type="transmembrane region" description="Helical" evidence="5">
    <location>
        <begin position="41"/>
        <end position="62"/>
    </location>
</feature>
<keyword evidence="3 5" id="KW-1133">Transmembrane helix</keyword>
<dbReference type="InterPro" id="IPR050932">
    <property type="entry name" value="TM2D1-3-like"/>
</dbReference>
<feature type="domain" description="TM2" evidence="6">
    <location>
        <begin position="10"/>
        <end position="60"/>
    </location>
</feature>
<reference evidence="7 8" key="1">
    <citation type="submission" date="2023-12" db="EMBL/GenBank/DDBJ databases">
        <title>Description of Novel Strain Fulvimarina sp. 2208YS6-2-32 isolated from Uroteuthis (Photololigo) edulis.</title>
        <authorList>
            <person name="Park J.-S."/>
        </authorList>
    </citation>
    <scope>NUCLEOTIDE SEQUENCE [LARGE SCALE GENOMIC DNA]</scope>
    <source>
        <strain evidence="7 8">2208YS6-2-32</strain>
    </source>
</reference>
<sequence>MAIDRPVPERKSQLVSYLLWGSCFFGVCGIHRFYNGRPISGLIWLLTFGFLFIGQIIDLFLIPGMVREQNLESRLTDLDDRRGRLR</sequence>
<dbReference type="PANTHER" id="PTHR21016:SF25">
    <property type="entry name" value="TM2 DOMAIN-CONTAINING PROTEIN DDB_G0277895-RELATED"/>
    <property type="match status" value="1"/>
</dbReference>
<dbReference type="Pfam" id="PF05154">
    <property type="entry name" value="TM2"/>
    <property type="match status" value="1"/>
</dbReference>
<evidence type="ECO:0000256" key="2">
    <source>
        <dbReference type="ARBA" id="ARBA00022692"/>
    </source>
</evidence>
<keyword evidence="2 5" id="KW-0812">Transmembrane</keyword>
<evidence type="ECO:0000256" key="5">
    <source>
        <dbReference type="SAM" id="Phobius"/>
    </source>
</evidence>
<proteinExistence type="predicted"/>
<evidence type="ECO:0000256" key="1">
    <source>
        <dbReference type="ARBA" id="ARBA00004141"/>
    </source>
</evidence>
<dbReference type="InterPro" id="IPR007829">
    <property type="entry name" value="TM2"/>
</dbReference>
<comment type="caution">
    <text evidence="7">The sequence shown here is derived from an EMBL/GenBank/DDBJ whole genome shotgun (WGS) entry which is preliminary data.</text>
</comment>
<evidence type="ECO:0000259" key="6">
    <source>
        <dbReference type="Pfam" id="PF05154"/>
    </source>
</evidence>
<keyword evidence="4 5" id="KW-0472">Membrane</keyword>
<accession>A0ABU5HZ28</accession>
<gene>
    <name evidence="7" type="ORF">U0C82_04330</name>
</gene>
<dbReference type="PROSITE" id="PS51257">
    <property type="entry name" value="PROKAR_LIPOPROTEIN"/>
    <property type="match status" value="1"/>
</dbReference>